<dbReference type="Gene3D" id="3.40.50.1820">
    <property type="entry name" value="alpha/beta hydrolase"/>
    <property type="match status" value="1"/>
</dbReference>
<dbReference type="AlphaFoldDB" id="B9L6G6"/>
<dbReference type="InterPro" id="IPR005645">
    <property type="entry name" value="FSH-like_dom"/>
</dbReference>
<dbReference type="HOGENOM" id="CLU_074075_0_0_7"/>
<dbReference type="Proteomes" id="UP000000448">
    <property type="component" value="Chromosome"/>
</dbReference>
<organism evidence="2 3">
    <name type="scientific">Nautilia profundicola (strain ATCC BAA-1463 / DSM 18972 / AmH)</name>
    <dbReference type="NCBI Taxonomy" id="598659"/>
    <lineage>
        <taxon>Bacteria</taxon>
        <taxon>Pseudomonadati</taxon>
        <taxon>Campylobacterota</taxon>
        <taxon>Epsilonproteobacteria</taxon>
        <taxon>Nautiliales</taxon>
        <taxon>Nautiliaceae</taxon>
        <taxon>Nautilia</taxon>
    </lineage>
</organism>
<dbReference type="Pfam" id="PF03959">
    <property type="entry name" value="FSH1"/>
    <property type="match status" value="1"/>
</dbReference>
<name>B9L6G6_NAUPA</name>
<keyword evidence="2" id="KW-0449">Lipoprotein</keyword>
<gene>
    <name evidence="2" type="ordered locus">NAMH_1565</name>
</gene>
<keyword evidence="3" id="KW-1185">Reference proteome</keyword>
<evidence type="ECO:0000313" key="3">
    <source>
        <dbReference type="Proteomes" id="UP000000448"/>
    </source>
</evidence>
<reference evidence="2 3" key="1">
    <citation type="journal article" date="2009" name="PLoS Genet.">
        <title>Adaptations to submarine hydrothermal environments exemplified by the genome of Nautilia profundicola.</title>
        <authorList>
            <person name="Campbell B.J."/>
            <person name="Smith J.L."/>
            <person name="Hanson T.E."/>
            <person name="Klotz M.G."/>
            <person name="Stein L.Y."/>
            <person name="Lee C.K."/>
            <person name="Wu D."/>
            <person name="Robinson J.M."/>
            <person name="Khouri H.M."/>
            <person name="Eisen J.A."/>
            <person name="Cary S.C."/>
        </authorList>
    </citation>
    <scope>NUCLEOTIDE SEQUENCE [LARGE SCALE GENOMIC DNA]</scope>
    <source>
        <strain evidence="3">ATCC BAA-1463 / DSM 18972 / AmH</strain>
    </source>
</reference>
<dbReference type="SUPFAM" id="SSF53474">
    <property type="entry name" value="alpha/beta-Hydrolases"/>
    <property type="match status" value="1"/>
</dbReference>
<dbReference type="KEGG" id="nam:NAMH_1565"/>
<dbReference type="InterPro" id="IPR029058">
    <property type="entry name" value="AB_hydrolase_fold"/>
</dbReference>
<evidence type="ECO:0000259" key="1">
    <source>
        <dbReference type="Pfam" id="PF03959"/>
    </source>
</evidence>
<dbReference type="EMBL" id="CP001279">
    <property type="protein sequence ID" value="ACM93200.1"/>
    <property type="molecule type" value="Genomic_DNA"/>
</dbReference>
<proteinExistence type="predicted"/>
<dbReference type="RefSeq" id="WP_015902252.1">
    <property type="nucleotide sequence ID" value="NC_012115.1"/>
</dbReference>
<evidence type="ECO:0000313" key="2">
    <source>
        <dbReference type="EMBL" id="ACM93200.1"/>
    </source>
</evidence>
<dbReference type="STRING" id="598659.NAMH_1565"/>
<dbReference type="eggNOG" id="COG0657">
    <property type="taxonomic scope" value="Bacteria"/>
</dbReference>
<sequence>MKKFIYFLIFFFWVGCGYNIPTPSQRVENADKLVQNRMKNHIFKTSEFKIFSYEGNLSECKTVYVFIEGDGLSWITSELISDNPTPLNPKALKLTLNDKHRCKIYLARPCQYVKDTKCNYKYWTDYRFSKEVIRSYQEVLDNLKRQYNINSFVIIGYSGGGAIAALVSAFRNDVDLLVTIAGNLDTAKWCRLHYLSPLKHSMNPADFTDKLTNQKQLHFIGAEDKIVNKEVFFSYYSKFKNKKNIKYKILEGYKHNSDWSEVLDSIEK</sequence>
<feature type="domain" description="Serine hydrolase" evidence="1">
    <location>
        <begin position="101"/>
        <end position="245"/>
    </location>
</feature>
<protein>
    <submittedName>
        <fullName evidence="2">Lipoprotein</fullName>
    </submittedName>
</protein>
<accession>B9L6G6</accession>
<dbReference type="OrthoDB" id="5451115at2"/>
<dbReference type="PROSITE" id="PS51257">
    <property type="entry name" value="PROKAR_LIPOPROTEIN"/>
    <property type="match status" value="1"/>
</dbReference>